<evidence type="ECO:0000256" key="5">
    <source>
        <dbReference type="ARBA" id="ARBA00022759"/>
    </source>
</evidence>
<reference evidence="11" key="1">
    <citation type="journal article" date="2019" name="Int. J. Syst. Evol. Microbiol.">
        <title>The Global Catalogue of Microorganisms (GCM) 10K type strain sequencing project: providing services to taxonomists for standard genome sequencing and annotation.</title>
        <authorList>
            <consortium name="The Broad Institute Genomics Platform"/>
            <consortium name="The Broad Institute Genome Sequencing Center for Infectious Disease"/>
            <person name="Wu L."/>
            <person name="Ma J."/>
        </authorList>
    </citation>
    <scope>NUCLEOTIDE SEQUENCE [LARGE SCALE GENOMIC DNA]</scope>
    <source>
        <strain evidence="11">KCTC 52344</strain>
    </source>
</reference>
<dbReference type="EC" id="3.1.-.-" evidence="9"/>
<dbReference type="RefSeq" id="WP_340238986.1">
    <property type="nucleotide sequence ID" value="NZ_JBBEWC010000011.1"/>
</dbReference>
<dbReference type="HAMAP" id="MF_01471">
    <property type="entry name" value="Cas2"/>
    <property type="match status" value="1"/>
</dbReference>
<keyword evidence="6 9" id="KW-0378">Hydrolase</keyword>
<evidence type="ECO:0000256" key="1">
    <source>
        <dbReference type="ARBA" id="ARBA00001946"/>
    </source>
</evidence>
<gene>
    <name evidence="9 10" type="primary">cas2</name>
    <name evidence="10" type="ORF">ACFSR2_05695</name>
</gene>
<keyword evidence="8 9" id="KW-0051">Antiviral defense</keyword>
<feature type="binding site" evidence="9">
    <location>
        <position position="8"/>
    </location>
    <ligand>
        <name>Mg(2+)</name>
        <dbReference type="ChEBI" id="CHEBI:18420"/>
        <note>catalytic</note>
    </ligand>
</feature>
<dbReference type="GO" id="GO:0004519">
    <property type="term" value="F:endonuclease activity"/>
    <property type="evidence" value="ECO:0007669"/>
    <property type="project" value="UniProtKB-KW"/>
</dbReference>
<dbReference type="PANTHER" id="PTHR34405">
    <property type="entry name" value="CRISPR-ASSOCIATED ENDORIBONUCLEASE CAS2"/>
    <property type="match status" value="1"/>
</dbReference>
<dbReference type="SUPFAM" id="SSF143430">
    <property type="entry name" value="TTP0101/SSO1404-like"/>
    <property type="match status" value="1"/>
</dbReference>
<comment type="cofactor">
    <cofactor evidence="1 9">
        <name>Mg(2+)</name>
        <dbReference type="ChEBI" id="CHEBI:18420"/>
    </cofactor>
</comment>
<evidence type="ECO:0000313" key="10">
    <source>
        <dbReference type="EMBL" id="MFD2520365.1"/>
    </source>
</evidence>
<comment type="caution">
    <text evidence="10">The sequence shown here is derived from an EMBL/GenBank/DDBJ whole genome shotgun (WGS) entry which is preliminary data.</text>
</comment>
<dbReference type="InterPro" id="IPR021127">
    <property type="entry name" value="CRISPR_associated_Cas2"/>
</dbReference>
<keyword evidence="7 9" id="KW-0460">Magnesium</keyword>
<organism evidence="10 11">
    <name type="scientific">Emticicia soli</name>
    <dbReference type="NCBI Taxonomy" id="2027878"/>
    <lineage>
        <taxon>Bacteria</taxon>
        <taxon>Pseudomonadati</taxon>
        <taxon>Bacteroidota</taxon>
        <taxon>Cytophagia</taxon>
        <taxon>Cytophagales</taxon>
        <taxon>Leadbetterellaceae</taxon>
        <taxon>Emticicia</taxon>
    </lineage>
</organism>
<keyword evidence="5 9" id="KW-0255">Endonuclease</keyword>
<dbReference type="PANTHER" id="PTHR34405:SF3">
    <property type="entry name" value="CRISPR-ASSOCIATED ENDORIBONUCLEASE CAS2 3"/>
    <property type="match status" value="1"/>
</dbReference>
<evidence type="ECO:0000256" key="6">
    <source>
        <dbReference type="ARBA" id="ARBA00022801"/>
    </source>
</evidence>
<evidence type="ECO:0000313" key="11">
    <source>
        <dbReference type="Proteomes" id="UP001597510"/>
    </source>
</evidence>
<dbReference type="InterPro" id="IPR019199">
    <property type="entry name" value="Virulence_VapD/CRISPR_Cas2"/>
</dbReference>
<keyword evidence="3 9" id="KW-0540">Nuclease</keyword>
<comment type="function">
    <text evidence="9">CRISPR (clustered regularly interspaced short palindromic repeat), is an adaptive immune system that provides protection against mobile genetic elements (viruses, transposable elements and conjugative plasmids). CRISPR clusters contain sequences complementary to antecedent mobile elements and target invading nucleic acids. CRISPR clusters are transcribed and processed into CRISPR RNA (crRNA). Functions as a ssRNA-specific endoribonuclease. Involved in the integration of spacer DNA into the CRISPR cassette.</text>
</comment>
<evidence type="ECO:0000256" key="8">
    <source>
        <dbReference type="ARBA" id="ARBA00023118"/>
    </source>
</evidence>
<dbReference type="Gene3D" id="3.30.70.240">
    <property type="match status" value="1"/>
</dbReference>
<keyword evidence="11" id="KW-1185">Reference proteome</keyword>
<dbReference type="EMBL" id="JBHULC010000005">
    <property type="protein sequence ID" value="MFD2520365.1"/>
    <property type="molecule type" value="Genomic_DNA"/>
</dbReference>
<accession>A0ABW5J3Y8</accession>
<evidence type="ECO:0000256" key="7">
    <source>
        <dbReference type="ARBA" id="ARBA00022842"/>
    </source>
</evidence>
<name>A0ABW5J3Y8_9BACT</name>
<keyword evidence="4 9" id="KW-0479">Metal-binding</keyword>
<proteinExistence type="inferred from homology"/>
<dbReference type="Pfam" id="PF09827">
    <property type="entry name" value="CRISPR_Cas2"/>
    <property type="match status" value="1"/>
</dbReference>
<dbReference type="Proteomes" id="UP001597510">
    <property type="component" value="Unassembled WGS sequence"/>
</dbReference>
<evidence type="ECO:0000256" key="3">
    <source>
        <dbReference type="ARBA" id="ARBA00022722"/>
    </source>
</evidence>
<evidence type="ECO:0000256" key="4">
    <source>
        <dbReference type="ARBA" id="ARBA00022723"/>
    </source>
</evidence>
<dbReference type="NCBIfam" id="TIGR01573">
    <property type="entry name" value="cas2"/>
    <property type="match status" value="1"/>
</dbReference>
<evidence type="ECO:0000256" key="9">
    <source>
        <dbReference type="HAMAP-Rule" id="MF_01471"/>
    </source>
</evidence>
<evidence type="ECO:0000256" key="2">
    <source>
        <dbReference type="ARBA" id="ARBA00009959"/>
    </source>
</evidence>
<comment type="similarity">
    <text evidence="2 9">Belongs to the CRISPR-associated endoribonuclease Cas2 protein family.</text>
</comment>
<comment type="subunit">
    <text evidence="9">Homodimer, forms a heterotetramer with a Cas1 homodimer.</text>
</comment>
<protein>
    <recommendedName>
        <fullName evidence="9">CRISPR-associated endoribonuclease Cas2</fullName>
        <ecNumber evidence="9">3.1.-.-</ecNumber>
    </recommendedName>
</protein>
<sequence>MLYLIAYDLENDSIRQRIAKRLLATGLERIQYSLFIGPLSDTQYAETTEWLQAQVKKDKKHSLLNIPLHNDMLTAIEHFATEPLDWEYLAGNKLTMFF</sequence>